<feature type="chain" id="PRO_5035756963" evidence="4">
    <location>
        <begin position="21"/>
        <end position="499"/>
    </location>
</feature>
<dbReference type="Gene3D" id="2.60.40.1940">
    <property type="match status" value="1"/>
</dbReference>
<evidence type="ECO:0000256" key="3">
    <source>
        <dbReference type="ARBA" id="ARBA00023180"/>
    </source>
</evidence>
<name>A0A8S4NHG5_OWEFU</name>
<evidence type="ECO:0000256" key="4">
    <source>
        <dbReference type="SAM" id="SignalP"/>
    </source>
</evidence>
<evidence type="ECO:0000313" key="7">
    <source>
        <dbReference type="EMBL" id="CAH1779849.1"/>
    </source>
</evidence>
<dbReference type="Proteomes" id="UP000749559">
    <property type="component" value="Unassembled WGS sequence"/>
</dbReference>
<evidence type="ECO:0000256" key="1">
    <source>
        <dbReference type="ARBA" id="ARBA00022729"/>
    </source>
</evidence>
<dbReference type="GO" id="GO:0004866">
    <property type="term" value="F:endopeptidase inhibitor activity"/>
    <property type="evidence" value="ECO:0007669"/>
    <property type="project" value="InterPro"/>
</dbReference>
<evidence type="ECO:0000313" key="8">
    <source>
        <dbReference type="Proteomes" id="UP000749559"/>
    </source>
</evidence>
<feature type="domain" description="Macroglobulin" evidence="5">
    <location>
        <begin position="130"/>
        <end position="213"/>
    </location>
</feature>
<evidence type="ECO:0000259" key="5">
    <source>
        <dbReference type="Pfam" id="PF01835"/>
    </source>
</evidence>
<organism evidence="7 8">
    <name type="scientific">Owenia fusiformis</name>
    <name type="common">Polychaete worm</name>
    <dbReference type="NCBI Taxonomy" id="6347"/>
    <lineage>
        <taxon>Eukaryota</taxon>
        <taxon>Metazoa</taxon>
        <taxon>Spiralia</taxon>
        <taxon>Lophotrochozoa</taxon>
        <taxon>Annelida</taxon>
        <taxon>Polychaeta</taxon>
        <taxon>Sedentaria</taxon>
        <taxon>Canalipalpata</taxon>
        <taxon>Sabellida</taxon>
        <taxon>Oweniida</taxon>
        <taxon>Oweniidae</taxon>
        <taxon>Owenia</taxon>
    </lineage>
</organism>
<keyword evidence="3" id="KW-0325">Glycoprotein</keyword>
<dbReference type="InterPro" id="IPR050473">
    <property type="entry name" value="A2M/Complement_sys"/>
</dbReference>
<dbReference type="Pfam" id="PF17791">
    <property type="entry name" value="MG3"/>
    <property type="match status" value="1"/>
</dbReference>
<dbReference type="AlphaFoldDB" id="A0A8S4NHG5"/>
<evidence type="ECO:0000259" key="6">
    <source>
        <dbReference type="Pfam" id="PF17791"/>
    </source>
</evidence>
<dbReference type="OrthoDB" id="9998011at2759"/>
<reference evidence="7" key="1">
    <citation type="submission" date="2022-03" db="EMBL/GenBank/DDBJ databases">
        <authorList>
            <person name="Martin C."/>
        </authorList>
    </citation>
    <scope>NUCLEOTIDE SEQUENCE</scope>
</reference>
<feature type="signal peptide" evidence="4">
    <location>
        <begin position="1"/>
        <end position="20"/>
    </location>
</feature>
<dbReference type="PANTHER" id="PTHR11412">
    <property type="entry name" value="MACROGLOBULIN / COMPLEMENT"/>
    <property type="match status" value="1"/>
</dbReference>
<evidence type="ECO:0000256" key="2">
    <source>
        <dbReference type="ARBA" id="ARBA00022966"/>
    </source>
</evidence>
<proteinExistence type="predicted"/>
<gene>
    <name evidence="7" type="ORF">OFUS_LOCUS6612</name>
</gene>
<keyword evidence="8" id="KW-1185">Reference proteome</keyword>
<sequence>MWKMKWIFIALMGFLPLSLAQDVPPKEPEIEVTPATYMVTSPKVLRRGTDLEIGVTILAESGPVQVTATLTKGKVTYTSGSATIENSAVVSIPVPTSADEGAYTLTVTGSGGLTFTDSATLTLDPHSVSVFIQTDKAIYKPEQLVQFRVMPVKPDLTPLGLPVDIHITDKNDNKIKQWLNQTSDTGIISKSLQLSDQPPLGDWKITVKVLDEKTEKVFTVEEFVLPKFEVKINPSKPYVLNGGNEDDTAISGNIEALYTYGKNVKGKVSLQVYLKNNRNKVTKTYKIDGKVAFSVPIADLKRVSRENTIHYFDIVCIAEVTEDLTNIKLSSEELTIPIHQYGIKLKFMEASADNLRPGLSYTAYVKASKPDGSPLDAGHGKSIKFSATTNYENDGTGKYKESTTVDSTHVIPDAGVVVVPTTDIAMDISSMRLEATLVSNRNIRADSKTVSKFSTKTNAGVQISLLTALENMKMVVRLKAVCVTFLYLTPRNAKDTLLV</sequence>
<accession>A0A8S4NHG5</accession>
<dbReference type="EMBL" id="CAIIXF020000003">
    <property type="protein sequence ID" value="CAH1779849.1"/>
    <property type="molecule type" value="Genomic_DNA"/>
</dbReference>
<dbReference type="InterPro" id="IPR002890">
    <property type="entry name" value="MG2"/>
</dbReference>
<feature type="domain" description="Macroglobulin" evidence="6">
    <location>
        <begin position="222"/>
        <end position="300"/>
    </location>
</feature>
<protein>
    <submittedName>
        <fullName evidence="7">Uncharacterized protein</fullName>
    </submittedName>
</protein>
<dbReference type="InterPro" id="IPR041555">
    <property type="entry name" value="MG3"/>
</dbReference>
<dbReference type="Pfam" id="PF01835">
    <property type="entry name" value="MG2"/>
    <property type="match status" value="1"/>
</dbReference>
<dbReference type="Gene3D" id="2.60.40.2950">
    <property type="match status" value="1"/>
</dbReference>
<dbReference type="FunFam" id="2.60.40.1930:FF:000001">
    <property type="entry name" value="CD109 isoform 3"/>
    <property type="match status" value="1"/>
</dbReference>
<dbReference type="Gene3D" id="2.60.40.1930">
    <property type="match status" value="1"/>
</dbReference>
<dbReference type="PANTHER" id="PTHR11412:SF136">
    <property type="entry name" value="CD109 ANTIGEN"/>
    <property type="match status" value="1"/>
</dbReference>
<keyword evidence="2" id="KW-0882">Thioester bond</keyword>
<keyword evidence="1 4" id="KW-0732">Signal</keyword>
<comment type="caution">
    <text evidence="7">The sequence shown here is derived from an EMBL/GenBank/DDBJ whole genome shotgun (WGS) entry which is preliminary data.</text>
</comment>